<sequence>MKTTDFLYFSLVFLLFSCGAKHDDQQLKGVRHNAVVEKKIDAISAEAGSLEKLAAKMLASRESYLNDGKTEAEEVFIKAFVEALKQPKAFEADFANLKKYEINVLTADDHKLRLFYWLSPYSGTMWHVQNIVQYQGENNAVSAVLFNSLYEDKDDEGSPTPFFEHIYNLNTSPQKTYLLTGYGQMSGTEPYSVSHTLIINHSKFSINNPLFKLGKTVKNQLFASATLKEDQNKEKLTAQLAMIYNSQDKTISYPEVNETKNGSVFSGKRNVLTFRDGMFK</sequence>
<dbReference type="RefSeq" id="WP_131528900.1">
    <property type="nucleotide sequence ID" value="NZ_SJSO01000005.1"/>
</dbReference>
<reference evidence="1 2" key="1">
    <citation type="submission" date="2019-02" db="EMBL/GenBank/DDBJ databases">
        <title>Pedobacter sp. RP-3-21 sp. nov., isolated from Arctic soil.</title>
        <authorList>
            <person name="Dahal R.H."/>
        </authorList>
    </citation>
    <scope>NUCLEOTIDE SEQUENCE [LARGE SCALE GENOMIC DNA]</scope>
    <source>
        <strain evidence="1 2">RP-3-21</strain>
    </source>
</reference>
<evidence type="ECO:0000313" key="1">
    <source>
        <dbReference type="EMBL" id="TCD27828.1"/>
    </source>
</evidence>
<proteinExistence type="predicted"/>
<dbReference type="Proteomes" id="UP000293925">
    <property type="component" value="Unassembled WGS sequence"/>
</dbReference>
<dbReference type="PROSITE" id="PS51257">
    <property type="entry name" value="PROKAR_LIPOPROTEIN"/>
    <property type="match status" value="1"/>
</dbReference>
<organism evidence="1 2">
    <name type="scientific">Pedobacter psychrodurus</name>
    <dbReference type="NCBI Taxonomy" id="2530456"/>
    <lineage>
        <taxon>Bacteria</taxon>
        <taxon>Pseudomonadati</taxon>
        <taxon>Bacteroidota</taxon>
        <taxon>Sphingobacteriia</taxon>
        <taxon>Sphingobacteriales</taxon>
        <taxon>Sphingobacteriaceae</taxon>
        <taxon>Pedobacter</taxon>
    </lineage>
</organism>
<name>A0A4R0PZE5_9SPHI</name>
<accession>A0A4R0PZE5</accession>
<keyword evidence="2" id="KW-1185">Reference proteome</keyword>
<evidence type="ECO:0008006" key="3">
    <source>
        <dbReference type="Google" id="ProtNLM"/>
    </source>
</evidence>
<comment type="caution">
    <text evidence="1">The sequence shown here is derived from an EMBL/GenBank/DDBJ whole genome shotgun (WGS) entry which is preliminary data.</text>
</comment>
<evidence type="ECO:0000313" key="2">
    <source>
        <dbReference type="Proteomes" id="UP000293925"/>
    </source>
</evidence>
<protein>
    <recommendedName>
        <fullName evidence="3">Lipoprotein</fullName>
    </recommendedName>
</protein>
<dbReference type="AlphaFoldDB" id="A0A4R0PZE5"/>
<dbReference type="EMBL" id="SJSO01000005">
    <property type="protein sequence ID" value="TCD27828.1"/>
    <property type="molecule type" value="Genomic_DNA"/>
</dbReference>
<gene>
    <name evidence="1" type="ORF">EZ456_07725</name>
</gene>
<dbReference type="OrthoDB" id="746450at2"/>